<comment type="caution">
    <text evidence="3">The sequence shown here is derived from an EMBL/GenBank/DDBJ whole genome shotgun (WGS) entry which is preliminary data.</text>
</comment>
<organism evidence="3 4">
    <name type="scientific">Candidatus Nomurabacteria bacterium RIFCSPHIGHO2_01_FULL_40_24b</name>
    <dbReference type="NCBI Taxonomy" id="1801739"/>
    <lineage>
        <taxon>Bacteria</taxon>
        <taxon>Candidatus Nomuraibacteriota</taxon>
    </lineage>
</organism>
<dbReference type="Proteomes" id="UP000177370">
    <property type="component" value="Unassembled WGS sequence"/>
</dbReference>
<keyword evidence="2" id="KW-0472">Membrane</keyword>
<evidence type="ECO:0000313" key="4">
    <source>
        <dbReference type="Proteomes" id="UP000177370"/>
    </source>
</evidence>
<dbReference type="PROSITE" id="PS51257">
    <property type="entry name" value="PROKAR_LIPOPROTEIN"/>
    <property type="match status" value="1"/>
</dbReference>
<gene>
    <name evidence="3" type="ORF">A2647_03335</name>
</gene>
<evidence type="ECO:0000256" key="2">
    <source>
        <dbReference type="SAM" id="Phobius"/>
    </source>
</evidence>
<evidence type="ECO:0000313" key="3">
    <source>
        <dbReference type="EMBL" id="OGI66178.1"/>
    </source>
</evidence>
<sequence length="183" mass="21344">MQRNFQKFQKAPLILSLIFLIFSCLVFFFLYREIQNNRIVSEQAQTAWQDEANRRDELQSLNRLLKNIEEERELLENYFLQSFDIVPFLDMIEKLAPRVGAEAEIVLVDMPKDNSLLTVEMKATGRFEAVYKFLTLLENSPYELDFISMNMQKSSVGATAQSGEILPSTWSVVFRVKIVNFIQ</sequence>
<feature type="coiled-coil region" evidence="1">
    <location>
        <begin position="51"/>
        <end position="81"/>
    </location>
</feature>
<feature type="transmembrane region" description="Helical" evidence="2">
    <location>
        <begin position="12"/>
        <end position="31"/>
    </location>
</feature>
<dbReference type="AlphaFoldDB" id="A0A1F6V991"/>
<reference evidence="3 4" key="1">
    <citation type="journal article" date="2016" name="Nat. Commun.">
        <title>Thousands of microbial genomes shed light on interconnected biogeochemical processes in an aquifer system.</title>
        <authorList>
            <person name="Anantharaman K."/>
            <person name="Brown C.T."/>
            <person name="Hug L.A."/>
            <person name="Sharon I."/>
            <person name="Castelle C.J."/>
            <person name="Probst A.J."/>
            <person name="Thomas B.C."/>
            <person name="Singh A."/>
            <person name="Wilkins M.J."/>
            <person name="Karaoz U."/>
            <person name="Brodie E.L."/>
            <person name="Williams K.H."/>
            <person name="Hubbard S.S."/>
            <person name="Banfield J.F."/>
        </authorList>
    </citation>
    <scope>NUCLEOTIDE SEQUENCE [LARGE SCALE GENOMIC DNA]</scope>
</reference>
<keyword evidence="2" id="KW-0812">Transmembrane</keyword>
<name>A0A1F6V991_9BACT</name>
<keyword evidence="2" id="KW-1133">Transmembrane helix</keyword>
<dbReference type="EMBL" id="MFTP01000003">
    <property type="protein sequence ID" value="OGI66178.1"/>
    <property type="molecule type" value="Genomic_DNA"/>
</dbReference>
<accession>A0A1F6V991</accession>
<evidence type="ECO:0000256" key="1">
    <source>
        <dbReference type="SAM" id="Coils"/>
    </source>
</evidence>
<protein>
    <submittedName>
        <fullName evidence="3">Uncharacterized protein</fullName>
    </submittedName>
</protein>
<keyword evidence="1" id="KW-0175">Coiled coil</keyword>
<proteinExistence type="predicted"/>